<feature type="binding site" evidence="7">
    <location>
        <position position="67"/>
    </location>
    <ligand>
        <name>AMP</name>
        <dbReference type="ChEBI" id="CHEBI:456215"/>
    </ligand>
</feature>
<feature type="region of interest" description="NMPbind" evidence="7">
    <location>
        <begin position="66"/>
        <end position="95"/>
    </location>
</feature>
<dbReference type="AlphaFoldDB" id="D7G8S6"/>
<dbReference type="SUPFAM" id="SSF57774">
    <property type="entry name" value="Microbial and mitochondrial ADK, insert 'zinc finger' domain"/>
    <property type="match status" value="1"/>
</dbReference>
<feature type="binding site" evidence="7">
    <location>
        <begin position="46"/>
        <end position="51"/>
    </location>
    <ligand>
        <name>GTP</name>
        <dbReference type="ChEBI" id="CHEBI:37565"/>
    </ligand>
</feature>
<feature type="binding site" evidence="7">
    <location>
        <position position="203"/>
    </location>
    <ligand>
        <name>AMP</name>
        <dbReference type="ChEBI" id="CHEBI:456215"/>
    </ligand>
</feature>
<dbReference type="FunFam" id="3.40.50.300:FF:000106">
    <property type="entry name" value="Adenylate kinase mitochondrial"/>
    <property type="match status" value="1"/>
</dbReference>
<keyword evidence="4 7" id="KW-0418">Kinase</keyword>
<dbReference type="EMBL" id="FN649760">
    <property type="protein sequence ID" value="CBJ28100.1"/>
    <property type="molecule type" value="Genomic_DNA"/>
</dbReference>
<evidence type="ECO:0000256" key="6">
    <source>
        <dbReference type="ARBA" id="ARBA00023134"/>
    </source>
</evidence>
<feature type="binding site" evidence="7">
    <location>
        <position position="72"/>
    </location>
    <ligand>
        <name>AMP</name>
        <dbReference type="ChEBI" id="CHEBI:456215"/>
    </ligand>
</feature>
<accession>D7G8S6</accession>
<protein>
    <recommendedName>
        <fullName evidence="7">GTP:AMP phosphotransferase, mitochondrial</fullName>
        <ecNumber evidence="7">2.7.4.10</ecNumber>
    </recommendedName>
    <alternativeName>
        <fullName evidence="7">Adenylate kinase 3</fullName>
        <shortName evidence="7">AK 3</shortName>
    </alternativeName>
</protein>
<dbReference type="Proteomes" id="UP000002630">
    <property type="component" value="Unassembled WGS sequence"/>
</dbReference>
<feature type="binding site" evidence="7">
    <location>
        <position position="192"/>
    </location>
    <ligand>
        <name>AMP</name>
        <dbReference type="ChEBI" id="CHEBI:456215"/>
    </ligand>
</feature>
<evidence type="ECO:0000313" key="9">
    <source>
        <dbReference type="EMBL" id="CBJ28100.1"/>
    </source>
</evidence>
<dbReference type="NCBIfam" id="TIGR01351">
    <property type="entry name" value="adk"/>
    <property type="match status" value="1"/>
</dbReference>
<evidence type="ECO:0000256" key="7">
    <source>
        <dbReference type="HAMAP-Rule" id="MF_03169"/>
    </source>
</evidence>
<gene>
    <name evidence="9" type="ORF">Esi_0091_0096</name>
</gene>
<keyword evidence="6 7" id="KW-0342">GTP-binding</keyword>
<proteinExistence type="inferred from homology"/>
<dbReference type="InParanoid" id="D7G8S6"/>
<evidence type="ECO:0000313" key="10">
    <source>
        <dbReference type="Proteomes" id="UP000002630"/>
    </source>
</evidence>
<dbReference type="eggNOG" id="KOG3078">
    <property type="taxonomic scope" value="Eukaryota"/>
</dbReference>
<comment type="subunit">
    <text evidence="7">Monomer.</text>
</comment>
<dbReference type="InterPro" id="IPR036193">
    <property type="entry name" value="ADK_active_lid_dom_sf"/>
</dbReference>
<keyword evidence="2 7" id="KW-0808">Transferase</keyword>
<dbReference type="Pfam" id="PF00406">
    <property type="entry name" value="ADK"/>
    <property type="match status" value="1"/>
</dbReference>
<dbReference type="GO" id="GO:0046039">
    <property type="term" value="P:GTP metabolic process"/>
    <property type="evidence" value="ECO:0007669"/>
    <property type="project" value="UniProtKB-UniRule"/>
</dbReference>
<keyword evidence="5 7" id="KW-0496">Mitochondrion</keyword>
<evidence type="ECO:0000256" key="2">
    <source>
        <dbReference type="ARBA" id="ARBA00022679"/>
    </source>
</evidence>
<feature type="binding site" evidence="7">
    <location>
        <begin position="122"/>
        <end position="125"/>
    </location>
    <ligand>
        <name>AMP</name>
        <dbReference type="ChEBI" id="CHEBI:456215"/>
    </ligand>
</feature>
<feature type="domain" description="Adenylate kinase active site lid" evidence="8">
    <location>
        <begin position="159"/>
        <end position="194"/>
    </location>
</feature>
<feature type="binding site" evidence="7">
    <location>
        <position position="129"/>
    </location>
    <ligand>
        <name>AMP</name>
        <dbReference type="ChEBI" id="CHEBI:456215"/>
    </ligand>
</feature>
<dbReference type="STRING" id="2880.D7G8S6"/>
<dbReference type="InterPro" id="IPR027417">
    <property type="entry name" value="P-loop_NTPase"/>
</dbReference>
<dbReference type="GO" id="GO:0005759">
    <property type="term" value="C:mitochondrial matrix"/>
    <property type="evidence" value="ECO:0007669"/>
    <property type="project" value="UniProtKB-SubCell"/>
</dbReference>
<dbReference type="InterPro" id="IPR033690">
    <property type="entry name" value="Adenylat_kinase_CS"/>
</dbReference>
<name>D7G8S6_ECTSI</name>
<dbReference type="InterPro" id="IPR007862">
    <property type="entry name" value="Adenylate_kinase_lid-dom"/>
</dbReference>
<dbReference type="GO" id="GO:0005525">
    <property type="term" value="F:GTP binding"/>
    <property type="evidence" value="ECO:0007669"/>
    <property type="project" value="UniProtKB-KW"/>
</dbReference>
<dbReference type="GO" id="GO:0046033">
    <property type="term" value="P:AMP metabolic process"/>
    <property type="evidence" value="ECO:0007669"/>
    <property type="project" value="UniProtKB-UniRule"/>
</dbReference>
<keyword evidence="3 7" id="KW-0547">Nucleotide-binding</keyword>
<comment type="catalytic activity">
    <reaction evidence="7">
        <text>a ribonucleoside 5'-triphosphate + AMP = a ribonucleoside 5'-diphosphate + ADP</text>
        <dbReference type="Rhea" id="RHEA:13749"/>
        <dbReference type="ChEBI" id="CHEBI:57930"/>
        <dbReference type="ChEBI" id="CHEBI:61557"/>
        <dbReference type="ChEBI" id="CHEBI:456215"/>
        <dbReference type="ChEBI" id="CHEBI:456216"/>
        <dbReference type="EC" id="2.7.4.10"/>
    </reaction>
</comment>
<dbReference type="SUPFAM" id="SSF52540">
    <property type="entry name" value="P-loop containing nucleoside triphosphate hydrolases"/>
    <property type="match status" value="1"/>
</dbReference>
<dbReference type="GO" id="GO:0004017">
    <property type="term" value="F:AMP kinase activity"/>
    <property type="evidence" value="ECO:0007669"/>
    <property type="project" value="InterPro"/>
</dbReference>
<dbReference type="InterPro" id="IPR006259">
    <property type="entry name" value="Adenyl_kin_sub"/>
</dbReference>
<dbReference type="Gene3D" id="3.40.50.300">
    <property type="entry name" value="P-loop containing nucleotide triphosphate hydrolases"/>
    <property type="match status" value="1"/>
</dbReference>
<organism evidence="9 10">
    <name type="scientific">Ectocarpus siliculosus</name>
    <name type="common">Brown alga</name>
    <name type="synonym">Conferva siliculosa</name>
    <dbReference type="NCBI Taxonomy" id="2880"/>
    <lineage>
        <taxon>Eukaryota</taxon>
        <taxon>Sar</taxon>
        <taxon>Stramenopiles</taxon>
        <taxon>Ochrophyta</taxon>
        <taxon>PX clade</taxon>
        <taxon>Phaeophyceae</taxon>
        <taxon>Ectocarpales</taxon>
        <taxon>Ectocarpaceae</taxon>
        <taxon>Ectocarpus</taxon>
    </lineage>
</organism>
<comment type="similarity">
    <text evidence="7">Belongs to the adenylate kinase family. AK3 subfamily.</text>
</comment>
<evidence type="ECO:0000256" key="5">
    <source>
        <dbReference type="ARBA" id="ARBA00023128"/>
    </source>
</evidence>
<comment type="caution">
    <text evidence="7">Lacks conserved residue(s) required for the propagation of feature annotation.</text>
</comment>
<dbReference type="GO" id="GO:0005524">
    <property type="term" value="F:ATP binding"/>
    <property type="evidence" value="ECO:0007669"/>
    <property type="project" value="InterPro"/>
</dbReference>
<dbReference type="GO" id="GO:0046899">
    <property type="term" value="F:nucleoside triphosphate adenylate kinase activity"/>
    <property type="evidence" value="ECO:0007669"/>
    <property type="project" value="UniProtKB-UniRule"/>
</dbReference>
<evidence type="ECO:0000256" key="3">
    <source>
        <dbReference type="ARBA" id="ARBA00022741"/>
    </source>
</evidence>
<reference evidence="9 10" key="1">
    <citation type="journal article" date="2010" name="Nature">
        <title>The Ectocarpus genome and the independent evolution of multicellularity in brown algae.</title>
        <authorList>
            <person name="Cock J.M."/>
            <person name="Sterck L."/>
            <person name="Rouze P."/>
            <person name="Scornet D."/>
            <person name="Allen A.E."/>
            <person name="Amoutzias G."/>
            <person name="Anthouard V."/>
            <person name="Artiguenave F."/>
            <person name="Aury J.M."/>
            <person name="Badger J.H."/>
            <person name="Beszteri B."/>
            <person name="Billiau K."/>
            <person name="Bonnet E."/>
            <person name="Bothwell J.H."/>
            <person name="Bowler C."/>
            <person name="Boyen C."/>
            <person name="Brownlee C."/>
            <person name="Carrano C.J."/>
            <person name="Charrier B."/>
            <person name="Cho G.Y."/>
            <person name="Coelho S.M."/>
            <person name="Collen J."/>
            <person name="Corre E."/>
            <person name="Da Silva C."/>
            <person name="Delage L."/>
            <person name="Delaroque N."/>
            <person name="Dittami S.M."/>
            <person name="Doulbeau S."/>
            <person name="Elias M."/>
            <person name="Farnham G."/>
            <person name="Gachon C.M."/>
            <person name="Gschloessl B."/>
            <person name="Heesch S."/>
            <person name="Jabbari K."/>
            <person name="Jubin C."/>
            <person name="Kawai H."/>
            <person name="Kimura K."/>
            <person name="Kloareg B."/>
            <person name="Kupper F.C."/>
            <person name="Lang D."/>
            <person name="Le Bail A."/>
            <person name="Leblanc C."/>
            <person name="Lerouge P."/>
            <person name="Lohr M."/>
            <person name="Lopez P.J."/>
            <person name="Martens C."/>
            <person name="Maumus F."/>
            <person name="Michel G."/>
            <person name="Miranda-Saavedra D."/>
            <person name="Morales J."/>
            <person name="Moreau H."/>
            <person name="Motomura T."/>
            <person name="Nagasato C."/>
            <person name="Napoli C.A."/>
            <person name="Nelson D.R."/>
            <person name="Nyvall-Collen P."/>
            <person name="Peters A.F."/>
            <person name="Pommier C."/>
            <person name="Potin P."/>
            <person name="Poulain J."/>
            <person name="Quesneville H."/>
            <person name="Read B."/>
            <person name="Rensing S.A."/>
            <person name="Ritter A."/>
            <person name="Rousvoal S."/>
            <person name="Samanta M."/>
            <person name="Samson G."/>
            <person name="Schroeder D.C."/>
            <person name="Segurens B."/>
            <person name="Strittmatter M."/>
            <person name="Tonon T."/>
            <person name="Tregear J.W."/>
            <person name="Valentin K."/>
            <person name="von Dassow P."/>
            <person name="Yamagishi T."/>
            <person name="Van de Peer Y."/>
            <person name="Wincker P."/>
        </authorList>
    </citation>
    <scope>NUCLEOTIDE SEQUENCE [LARGE SCALE GENOMIC DNA]</scope>
    <source>
        <strain evidence="10">Ec32 / CCAP1310/4</strain>
    </source>
</reference>
<dbReference type="InterPro" id="IPR000850">
    <property type="entry name" value="Adenylat/UMP-CMP_kin"/>
</dbReference>
<keyword evidence="10" id="KW-1185">Reference proteome</keyword>
<dbReference type="CDD" id="cd01428">
    <property type="entry name" value="ADK"/>
    <property type="match status" value="1"/>
</dbReference>
<dbReference type="Pfam" id="PF05191">
    <property type="entry name" value="ADK_lid"/>
    <property type="match status" value="1"/>
</dbReference>
<evidence type="ECO:0000259" key="8">
    <source>
        <dbReference type="Pfam" id="PF05191"/>
    </source>
</evidence>
<dbReference type="GO" id="GO:0046041">
    <property type="term" value="P:ITP metabolic process"/>
    <property type="evidence" value="ECO:0007669"/>
    <property type="project" value="UniProtKB-UniRule"/>
</dbReference>
<feature type="binding site" evidence="7">
    <location>
        <begin position="168"/>
        <end position="169"/>
    </location>
    <ligand>
        <name>GTP</name>
        <dbReference type="ChEBI" id="CHEBI:37565"/>
    </ligand>
</feature>
<evidence type="ECO:0000256" key="1">
    <source>
        <dbReference type="ARBA" id="ARBA00004305"/>
    </source>
</evidence>
<dbReference type="InterPro" id="IPR028586">
    <property type="entry name" value="AK3/Ak4_mitochondrial"/>
</dbReference>
<dbReference type="GO" id="GO:0006172">
    <property type="term" value="P:ADP biosynthetic process"/>
    <property type="evidence" value="ECO:0007669"/>
    <property type="project" value="UniProtKB-UniRule"/>
</dbReference>
<dbReference type="PRINTS" id="PR00094">
    <property type="entry name" value="ADENYLTKNASE"/>
</dbReference>
<dbReference type="OrthoDB" id="439792at2759"/>
<dbReference type="HAMAP" id="MF_00235">
    <property type="entry name" value="Adenylate_kinase_Adk"/>
    <property type="match status" value="1"/>
</dbReference>
<sequence length="255" mass="28467">MVLTVPRGAFRLVGIRGSPFRQRHQHQHPQTRGIKKMAAVIMGAPGSGKGTISGKILRDFHFAHISTGDLLRDEIQAGSETGKTAKEFMDQGKFVPDEIIFEVLMAAVERAKGRGKHILLDGFPRSTAQAKALKDHLPVDMVMNLDVPRQIIIDRLTDRWIHPGSGRVYAYAYRPPKEHGVDDVTGEKLVRRDDDQPEVVEERLAKYERTTRPLLDLYGEEGLLHSFSGEQSDVIYAEVRKFLAEVLPKGKPAAG</sequence>
<dbReference type="HAMAP" id="MF_03169">
    <property type="entry name" value="Adenylate_kinase_AK3"/>
    <property type="match status" value="1"/>
</dbReference>
<comment type="subcellular location">
    <subcellularLocation>
        <location evidence="1 7">Mitochondrion matrix</location>
    </subcellularLocation>
</comment>
<dbReference type="PROSITE" id="PS00113">
    <property type="entry name" value="ADENYLATE_KINASE"/>
    <property type="match status" value="1"/>
</dbReference>
<dbReference type="PANTHER" id="PTHR23359">
    <property type="entry name" value="NUCLEOTIDE KINASE"/>
    <property type="match status" value="1"/>
</dbReference>
<comment type="domain">
    <text evidence="7">Consists of three domains, a large central CORE domain and two small peripheral domains, NMPbind and LID, which undergo movements during catalysis. The LID domain closes over the site of phosphoryl transfer upon GTP binding. Assembling and dissambling the active center during each catalytic cycle provides an effective means to prevent GTP hydrolysis.</text>
</comment>
<feature type="binding site" evidence="7">
    <location>
        <position position="159"/>
    </location>
    <ligand>
        <name>GTP</name>
        <dbReference type="ChEBI" id="CHEBI:37565"/>
    </ligand>
</feature>
<comment type="function">
    <text evidence="7">Involved in maintaining the homeostasis of cellular nucleotides by catalyzing the interconversion of nucleoside phosphates. Has GTP:AMP phosphotransferase and ITP:AMP phosphotransferase activities.</text>
</comment>
<dbReference type="EC" id="2.7.4.10" evidence="7"/>
<evidence type="ECO:0000256" key="4">
    <source>
        <dbReference type="ARBA" id="ARBA00022777"/>
    </source>
</evidence>
<feature type="region of interest" description="LID" evidence="7">
    <location>
        <begin position="158"/>
        <end position="195"/>
    </location>
</feature>
<feature type="binding site" evidence="7">
    <location>
        <position position="232"/>
    </location>
    <ligand>
        <name>GTP</name>
        <dbReference type="ChEBI" id="CHEBI:37565"/>
    </ligand>
</feature>